<protein>
    <submittedName>
        <fullName evidence="1">Uncharacterized protein AlNc14C102G6069</fullName>
    </submittedName>
</protein>
<reference evidence="1" key="1">
    <citation type="journal article" date="2011" name="PLoS Biol.">
        <title>Gene gain and loss during evolution of obligate parasitism in the white rust pathogen of Arabidopsis thaliana.</title>
        <authorList>
            <person name="Kemen E."/>
            <person name="Gardiner A."/>
            <person name="Schultz-Larsen T."/>
            <person name="Kemen A.C."/>
            <person name="Balmuth A.L."/>
            <person name="Robert-Seilaniantz A."/>
            <person name="Bailey K."/>
            <person name="Holub E."/>
            <person name="Studholme D.J."/>
            <person name="Maclean D."/>
            <person name="Jones J.D."/>
        </authorList>
    </citation>
    <scope>NUCLEOTIDE SEQUENCE</scope>
</reference>
<dbReference type="AlphaFoldDB" id="F0WHN2"/>
<dbReference type="InterPro" id="IPR040415">
    <property type="entry name" value="SETD9"/>
</dbReference>
<dbReference type="EMBL" id="FR824147">
    <property type="protein sequence ID" value="CCA20725.1"/>
    <property type="molecule type" value="Genomic_DNA"/>
</dbReference>
<accession>F0WHN2</accession>
<dbReference type="PANTHER" id="PTHR33524">
    <property type="entry name" value="C5ORF35"/>
    <property type="match status" value="1"/>
</dbReference>
<dbReference type="HOGENOM" id="CLU_1506066_0_0_1"/>
<reference evidence="1" key="2">
    <citation type="submission" date="2011-02" db="EMBL/GenBank/DDBJ databases">
        <authorList>
            <person name="MacLean D."/>
        </authorList>
    </citation>
    <scope>NUCLEOTIDE SEQUENCE</scope>
</reference>
<name>F0WHN2_9STRA</name>
<evidence type="ECO:0000313" key="1">
    <source>
        <dbReference type="EMBL" id="CCA20725.1"/>
    </source>
</evidence>
<sequence length="179" mass="20384">MSSIFRRFRLALEGTIPSRRRQEEVDTGWVALLTEFRKLSEAKHSKQAKRILVLDELLTEASDLIKKKSFKEQKAQIQAEISARLEEIFKSYSSRPMHWDSVGSNKAKLSISGFSRKHFIDEDILENDLLGFRLSVEQSNLDKAGDGVKVYGKVPPGSLVALYPGTVYLPEHYKKARDT</sequence>
<gene>
    <name evidence="1" type="primary">AlNc14C102G6069</name>
    <name evidence="1" type="ORF">ALNC14_068680</name>
</gene>
<proteinExistence type="predicted"/>
<organism evidence="1">
    <name type="scientific">Albugo laibachii Nc14</name>
    <dbReference type="NCBI Taxonomy" id="890382"/>
    <lineage>
        <taxon>Eukaryota</taxon>
        <taxon>Sar</taxon>
        <taxon>Stramenopiles</taxon>
        <taxon>Oomycota</taxon>
        <taxon>Peronosporomycetes</taxon>
        <taxon>Albuginales</taxon>
        <taxon>Albuginaceae</taxon>
        <taxon>Albugo</taxon>
    </lineage>
</organism>
<dbReference type="PANTHER" id="PTHR33524:SF1">
    <property type="entry name" value="SET DOMAIN-CONTAINING PROTEIN"/>
    <property type="match status" value="1"/>
</dbReference>